<keyword evidence="1" id="KW-0560">Oxidoreductase</keyword>
<dbReference type="PANTHER" id="PTHR43157:SF31">
    <property type="entry name" value="PHOSPHATIDYLINOSITOL-GLYCAN BIOSYNTHESIS CLASS F PROTEIN"/>
    <property type="match status" value="1"/>
</dbReference>
<accession>A0AAE1UGR3</accession>
<dbReference type="Gene3D" id="3.40.50.720">
    <property type="entry name" value="NAD(P)-binding Rossmann-like Domain"/>
    <property type="match status" value="1"/>
</dbReference>
<dbReference type="Pfam" id="PF00106">
    <property type="entry name" value="adh_short"/>
    <property type="match status" value="1"/>
</dbReference>
<evidence type="ECO:0000313" key="3">
    <source>
        <dbReference type="EMBL" id="KAK4319671.1"/>
    </source>
</evidence>
<sequence>MTWTDFVGWMDENKIILIAVTCTVVGAGGCLVALRVWLQGPSCRSKARLNGKTVVITGCNTGIGKETARDLSSRGARVVMLCRDLQKAKLAAEEIHKETGNAVVVYPLDLASLQSVRETAAKLKDAEPRIHILINNAGVMMCPRWETKDGFEMQLGTNHLGHFLLTMLLLDQLKASAPSRIINVSSIAHTRSGVTTYSLHPGVVQTDLGRHIHQSVNEFIHWAFHFFGNFFFKTVKKGAQTTIYCAIDERIATHTGKYYSDCAEKEPHPRGICDEDARRLWDTSLQLVELGQYNV</sequence>
<reference evidence="3" key="1">
    <citation type="submission" date="2023-11" db="EMBL/GenBank/DDBJ databases">
        <title>Genome assemblies of two species of porcelain crab, Petrolisthes cinctipes and Petrolisthes manimaculis (Anomura: Porcellanidae).</title>
        <authorList>
            <person name="Angst P."/>
        </authorList>
    </citation>
    <scope>NUCLEOTIDE SEQUENCE</scope>
    <source>
        <strain evidence="3">PB745_02</strain>
        <tissue evidence="3">Gill</tissue>
    </source>
</reference>
<organism evidence="3 4">
    <name type="scientific">Petrolisthes manimaculis</name>
    <dbReference type="NCBI Taxonomy" id="1843537"/>
    <lineage>
        <taxon>Eukaryota</taxon>
        <taxon>Metazoa</taxon>
        <taxon>Ecdysozoa</taxon>
        <taxon>Arthropoda</taxon>
        <taxon>Crustacea</taxon>
        <taxon>Multicrustacea</taxon>
        <taxon>Malacostraca</taxon>
        <taxon>Eumalacostraca</taxon>
        <taxon>Eucarida</taxon>
        <taxon>Decapoda</taxon>
        <taxon>Pleocyemata</taxon>
        <taxon>Anomura</taxon>
        <taxon>Galatheoidea</taxon>
        <taxon>Porcellanidae</taxon>
        <taxon>Petrolisthes</taxon>
    </lineage>
</organism>
<comment type="caution">
    <text evidence="3">The sequence shown here is derived from an EMBL/GenBank/DDBJ whole genome shotgun (WGS) entry which is preliminary data.</text>
</comment>
<evidence type="ECO:0000256" key="1">
    <source>
        <dbReference type="ARBA" id="ARBA00023002"/>
    </source>
</evidence>
<evidence type="ECO:0000313" key="4">
    <source>
        <dbReference type="Proteomes" id="UP001292094"/>
    </source>
</evidence>
<keyword evidence="2" id="KW-1133">Transmembrane helix</keyword>
<dbReference type="PRINTS" id="PR00081">
    <property type="entry name" value="GDHRDH"/>
</dbReference>
<keyword evidence="2" id="KW-0472">Membrane</keyword>
<dbReference type="SUPFAM" id="SSF51735">
    <property type="entry name" value="NAD(P)-binding Rossmann-fold domains"/>
    <property type="match status" value="1"/>
</dbReference>
<dbReference type="InterPro" id="IPR002347">
    <property type="entry name" value="SDR_fam"/>
</dbReference>
<dbReference type="EMBL" id="JAWZYT010000733">
    <property type="protein sequence ID" value="KAK4319671.1"/>
    <property type="molecule type" value="Genomic_DNA"/>
</dbReference>
<feature type="transmembrane region" description="Helical" evidence="2">
    <location>
        <begin position="15"/>
        <end position="38"/>
    </location>
</feature>
<protein>
    <recommendedName>
        <fullName evidence="5">Retinol dehydrogenase 11</fullName>
    </recommendedName>
</protein>
<proteinExistence type="predicted"/>
<keyword evidence="4" id="KW-1185">Reference proteome</keyword>
<evidence type="ECO:0000256" key="2">
    <source>
        <dbReference type="SAM" id="Phobius"/>
    </source>
</evidence>
<evidence type="ECO:0008006" key="5">
    <source>
        <dbReference type="Google" id="ProtNLM"/>
    </source>
</evidence>
<keyword evidence="2" id="KW-0812">Transmembrane</keyword>
<dbReference type="InterPro" id="IPR036291">
    <property type="entry name" value="NAD(P)-bd_dom_sf"/>
</dbReference>
<dbReference type="AlphaFoldDB" id="A0AAE1UGR3"/>
<gene>
    <name evidence="3" type="ORF">Pmani_009407</name>
</gene>
<dbReference type="GO" id="GO:0016491">
    <property type="term" value="F:oxidoreductase activity"/>
    <property type="evidence" value="ECO:0007669"/>
    <property type="project" value="UniProtKB-KW"/>
</dbReference>
<dbReference type="PANTHER" id="PTHR43157">
    <property type="entry name" value="PHOSPHATIDYLINOSITOL-GLYCAN BIOSYNTHESIS CLASS F PROTEIN-RELATED"/>
    <property type="match status" value="1"/>
</dbReference>
<dbReference type="Proteomes" id="UP001292094">
    <property type="component" value="Unassembled WGS sequence"/>
</dbReference>
<name>A0AAE1UGR3_9EUCA</name>